<dbReference type="GO" id="GO:0015174">
    <property type="term" value="F:basic amino acid transmembrane transporter activity"/>
    <property type="evidence" value="ECO:0007669"/>
    <property type="project" value="TreeGrafter"/>
</dbReference>
<dbReference type="EMBL" id="UYJE01001945">
    <property type="protein sequence ID" value="VDI06573.1"/>
    <property type="molecule type" value="Genomic_DNA"/>
</dbReference>
<evidence type="ECO:0000256" key="2">
    <source>
        <dbReference type="ARBA" id="ARBA00022692"/>
    </source>
</evidence>
<dbReference type="InterPro" id="IPR006603">
    <property type="entry name" value="PQ-loop_rpt"/>
</dbReference>
<dbReference type="InterPro" id="IPR051415">
    <property type="entry name" value="LAAT-1"/>
</dbReference>
<keyword evidence="3 6" id="KW-1133">Transmembrane helix</keyword>
<feature type="transmembrane region" description="Helical" evidence="6">
    <location>
        <begin position="229"/>
        <end position="251"/>
    </location>
</feature>
<comment type="caution">
    <text evidence="7">The sequence shown here is derived from an EMBL/GenBank/DDBJ whole genome shotgun (WGS) entry which is preliminary data.</text>
</comment>
<protein>
    <submittedName>
        <fullName evidence="7">Uncharacterized protein</fullName>
    </submittedName>
</protein>
<evidence type="ECO:0000256" key="4">
    <source>
        <dbReference type="ARBA" id="ARBA00023136"/>
    </source>
</evidence>
<dbReference type="GO" id="GO:0098852">
    <property type="term" value="C:lytic vacuole membrane"/>
    <property type="evidence" value="ECO:0007669"/>
    <property type="project" value="UniProtKB-ARBA"/>
</dbReference>
<evidence type="ECO:0000313" key="8">
    <source>
        <dbReference type="Proteomes" id="UP000596742"/>
    </source>
</evidence>
<evidence type="ECO:0000256" key="5">
    <source>
        <dbReference type="ARBA" id="ARBA00038039"/>
    </source>
</evidence>
<feature type="transmembrane region" description="Helical" evidence="6">
    <location>
        <begin position="263"/>
        <end position="286"/>
    </location>
</feature>
<accession>A0A8B6CKA6</accession>
<evidence type="ECO:0000256" key="1">
    <source>
        <dbReference type="ARBA" id="ARBA00004141"/>
    </source>
</evidence>
<keyword evidence="2 6" id="KW-0812">Transmembrane</keyword>
<comment type="similarity">
    <text evidence="5">Belongs to the laat-1 family.</text>
</comment>
<reference evidence="7" key="1">
    <citation type="submission" date="2018-11" db="EMBL/GenBank/DDBJ databases">
        <authorList>
            <person name="Alioto T."/>
            <person name="Alioto T."/>
        </authorList>
    </citation>
    <scope>NUCLEOTIDE SEQUENCE</scope>
</reference>
<feature type="transmembrane region" description="Helical" evidence="6">
    <location>
        <begin position="198"/>
        <end position="217"/>
    </location>
</feature>
<evidence type="ECO:0000313" key="7">
    <source>
        <dbReference type="EMBL" id="VDI06573.1"/>
    </source>
</evidence>
<dbReference type="AlphaFoldDB" id="A0A8B6CKA6"/>
<dbReference type="OrthoDB" id="8048523at2759"/>
<keyword evidence="4 6" id="KW-0472">Membrane</keyword>
<dbReference type="PANTHER" id="PTHR16201:SF34">
    <property type="entry name" value="LYSOSOMAL AMINO ACID TRANSPORTER 1"/>
    <property type="match status" value="1"/>
</dbReference>
<keyword evidence="8" id="KW-1185">Reference proteome</keyword>
<gene>
    <name evidence="7" type="ORF">MGAL_10B051429</name>
</gene>
<feature type="transmembrane region" description="Helical" evidence="6">
    <location>
        <begin position="111"/>
        <end position="132"/>
    </location>
</feature>
<proteinExistence type="inferred from homology"/>
<organism evidence="7 8">
    <name type="scientific">Mytilus galloprovincialis</name>
    <name type="common">Mediterranean mussel</name>
    <dbReference type="NCBI Taxonomy" id="29158"/>
    <lineage>
        <taxon>Eukaryota</taxon>
        <taxon>Metazoa</taxon>
        <taxon>Spiralia</taxon>
        <taxon>Lophotrochozoa</taxon>
        <taxon>Mollusca</taxon>
        <taxon>Bivalvia</taxon>
        <taxon>Autobranchia</taxon>
        <taxon>Pteriomorphia</taxon>
        <taxon>Mytilida</taxon>
        <taxon>Mytiloidea</taxon>
        <taxon>Mytilidae</taxon>
        <taxon>Mytilinae</taxon>
        <taxon>Mytilus</taxon>
    </lineage>
</organism>
<dbReference type="Proteomes" id="UP000596742">
    <property type="component" value="Unassembled WGS sequence"/>
</dbReference>
<dbReference type="SMART" id="SM00679">
    <property type="entry name" value="CTNS"/>
    <property type="match status" value="1"/>
</dbReference>
<dbReference type="FunFam" id="1.20.1280.290:FF:000009">
    <property type="entry name" value="PQ loop repeat family protein"/>
    <property type="match status" value="1"/>
</dbReference>
<evidence type="ECO:0000256" key="6">
    <source>
        <dbReference type="SAM" id="Phobius"/>
    </source>
</evidence>
<dbReference type="PANTHER" id="PTHR16201">
    <property type="entry name" value="SEVEN TRANSMEMBRANE PROTEIN 1-RELATED"/>
    <property type="match status" value="1"/>
</dbReference>
<dbReference type="Pfam" id="PF04193">
    <property type="entry name" value="PQ-loop"/>
    <property type="match status" value="2"/>
</dbReference>
<dbReference type="Gene3D" id="1.20.1280.290">
    <property type="match status" value="2"/>
</dbReference>
<comment type="subcellular location">
    <subcellularLocation>
        <location evidence="1">Membrane</location>
        <topology evidence="1">Multi-pass membrane protein</topology>
    </subcellularLocation>
</comment>
<feature type="transmembrane region" description="Helical" evidence="6">
    <location>
        <begin position="144"/>
        <end position="166"/>
    </location>
</feature>
<evidence type="ECO:0000256" key="3">
    <source>
        <dbReference type="ARBA" id="ARBA00022989"/>
    </source>
</evidence>
<sequence length="338" mass="38148">MPHLYPWLLGGHHYGSIHNLTKGNCSDGVRWLYVLLGDCVTNSNEYASDIFGLLSIALWVFVSTPQMVSNCRHIQGVAGISVFLITQWTLGDTTNLIGSILTGQMPLQIYLAVYFVFSDLVLFSQYIWYQIWRRKQKRKAQHQPSTLILCLTVGFLVMNGLFQGYLPSSRPLHVPVRHHPAGRNLLHVEIFHGIEDEVGYAIGVISSLFYIGSRLAQLYKNYKRKSTDGLSLMMFWLAILGNVTYGLSILVRSIEPDWIVMHLPWLVGSLGVVTLDVSLVIQFRIYSATDFERLSNEKMTEEDIQVDANGVVNYGGHENYGSINNPDPVPAVYSNVRH</sequence>
<name>A0A8B6CKA6_MYTGA</name>